<accession>A0A2H4Q5G9</accession>
<dbReference type="GO" id="GO:0046872">
    <property type="term" value="F:metal ion binding"/>
    <property type="evidence" value="ECO:0007669"/>
    <property type="project" value="UniProtKB-KW"/>
</dbReference>
<proteinExistence type="predicted"/>
<gene>
    <name evidence="3" type="ORF">SAMN05444271_102222</name>
</gene>
<dbReference type="KEGG" id="hae:halTADL_2910"/>
<name>A0A1H6RSL3_9EURY</name>
<dbReference type="AlphaFoldDB" id="A0A1H6RSL3"/>
<keyword evidence="4" id="KW-1185">Reference proteome</keyword>
<dbReference type="InterPro" id="IPR014710">
    <property type="entry name" value="RmlC-like_jellyroll"/>
</dbReference>
<dbReference type="Pfam" id="PF07883">
    <property type="entry name" value="Cupin_2"/>
    <property type="match status" value="1"/>
</dbReference>
<feature type="domain" description="Cupin type-2" evidence="2">
    <location>
        <begin position="65"/>
        <end position="136"/>
    </location>
</feature>
<dbReference type="SUPFAM" id="SSF51182">
    <property type="entry name" value="RmlC-like cupins"/>
    <property type="match status" value="1"/>
</dbReference>
<dbReference type="Gene3D" id="2.60.120.10">
    <property type="entry name" value="Jelly Rolls"/>
    <property type="match status" value="1"/>
</dbReference>
<organism evidence="3 4">
    <name type="scientific">Halohasta litchfieldiae</name>
    <dbReference type="NCBI Taxonomy" id="1073996"/>
    <lineage>
        <taxon>Archaea</taxon>
        <taxon>Methanobacteriati</taxon>
        <taxon>Methanobacteriota</taxon>
        <taxon>Stenosarchaea group</taxon>
        <taxon>Halobacteria</taxon>
        <taxon>Halobacteriales</taxon>
        <taxon>Haloferacaceae</taxon>
        <taxon>Halohasta</taxon>
    </lineage>
</organism>
<evidence type="ECO:0000313" key="4">
    <source>
        <dbReference type="Proteomes" id="UP000198888"/>
    </source>
</evidence>
<keyword evidence="1" id="KW-0479">Metal-binding</keyword>
<dbReference type="InterPro" id="IPR051610">
    <property type="entry name" value="GPI/OXD"/>
</dbReference>
<reference evidence="3 4" key="1">
    <citation type="submission" date="2016-10" db="EMBL/GenBank/DDBJ databases">
        <authorList>
            <person name="de Groot N.N."/>
        </authorList>
    </citation>
    <scope>NUCLEOTIDE SEQUENCE [LARGE SCALE GENOMIC DNA]</scope>
    <source>
        <strain evidence="3 4">DSM 22187</strain>
    </source>
</reference>
<dbReference type="Proteomes" id="UP000198888">
    <property type="component" value="Unassembled WGS sequence"/>
</dbReference>
<evidence type="ECO:0000256" key="1">
    <source>
        <dbReference type="ARBA" id="ARBA00022723"/>
    </source>
</evidence>
<evidence type="ECO:0000259" key="2">
    <source>
        <dbReference type="Pfam" id="PF07883"/>
    </source>
</evidence>
<dbReference type="InterPro" id="IPR013096">
    <property type="entry name" value="Cupin_2"/>
</dbReference>
<dbReference type="STRING" id="1073996.SAMN05444271_102222"/>
<dbReference type="PANTHER" id="PTHR35848">
    <property type="entry name" value="OXALATE-BINDING PROTEIN"/>
    <property type="match status" value="1"/>
</dbReference>
<dbReference type="CDD" id="cd02224">
    <property type="entry name" value="cupin_SPO2919-like"/>
    <property type="match status" value="1"/>
</dbReference>
<evidence type="ECO:0000313" key="3">
    <source>
        <dbReference type="EMBL" id="SEI55537.1"/>
    </source>
</evidence>
<protein>
    <submittedName>
        <fullName evidence="3">Cupin domain-containing protein</fullName>
    </submittedName>
</protein>
<dbReference type="EMBL" id="FNYR01000002">
    <property type="protein sequence ID" value="SEI55537.1"/>
    <property type="molecule type" value="Genomic_DNA"/>
</dbReference>
<accession>A0A1H6RSL3</accession>
<dbReference type="InterPro" id="IPR011051">
    <property type="entry name" value="RmlC_Cupin_sf"/>
</dbReference>
<sequence>MQPFGNCRRNRQIRETVKPLQSIEYRMQRTNAAEMEWTTQGDGKMEVRRKQLGEATDSDKLGCSLYELPAGKKSWPYHYHTANEEAIYVLAGSGTLRADDERVDLTAGDYVSFPANASGAHRIINDSDETLRYLAVSTMNEPDVTIYPDSEKFGVYVGSPPGGREERSFEGYYEQESAVDYWKGEDDA</sequence>